<accession>A0A1V9ZQ76</accession>
<protein>
    <recommendedName>
        <fullName evidence="1">Helicase-associated domain-containing protein</fullName>
    </recommendedName>
</protein>
<dbReference type="PANTHER" id="PTHR37066:SF1">
    <property type="entry name" value="LNS2_PITP DOMAIN-CONTAINING PROTEIN"/>
    <property type="match status" value="1"/>
</dbReference>
<evidence type="ECO:0000313" key="2">
    <source>
        <dbReference type="EMBL" id="OQS00164.1"/>
    </source>
</evidence>
<dbReference type="InterPro" id="IPR005114">
    <property type="entry name" value="Helicase_assoc"/>
</dbReference>
<evidence type="ECO:0000259" key="1">
    <source>
        <dbReference type="Pfam" id="PF03457"/>
    </source>
</evidence>
<evidence type="ECO:0000313" key="3">
    <source>
        <dbReference type="Proteomes" id="UP000243217"/>
    </source>
</evidence>
<organism evidence="2 3">
    <name type="scientific">Thraustotheca clavata</name>
    <dbReference type="NCBI Taxonomy" id="74557"/>
    <lineage>
        <taxon>Eukaryota</taxon>
        <taxon>Sar</taxon>
        <taxon>Stramenopiles</taxon>
        <taxon>Oomycota</taxon>
        <taxon>Saprolegniomycetes</taxon>
        <taxon>Saprolegniales</taxon>
        <taxon>Achlyaceae</taxon>
        <taxon>Thraustotheca</taxon>
    </lineage>
</organism>
<gene>
    <name evidence="2" type="ORF">THRCLA_06175</name>
</gene>
<dbReference type="AlphaFoldDB" id="A0A1V9ZQ76"/>
<dbReference type="Pfam" id="PF03457">
    <property type="entry name" value="HA"/>
    <property type="match status" value="1"/>
</dbReference>
<comment type="caution">
    <text evidence="2">The sequence shown here is derived from an EMBL/GenBank/DDBJ whole genome shotgun (WGS) entry which is preliminary data.</text>
</comment>
<dbReference type="PANTHER" id="PTHR37066">
    <property type="entry name" value="HELICASE-ASSOCIATED"/>
    <property type="match status" value="1"/>
</dbReference>
<reference evidence="2 3" key="1">
    <citation type="journal article" date="2014" name="Genome Biol. Evol.">
        <title>The secreted proteins of Achlya hypogyna and Thraustotheca clavata identify the ancestral oomycete secretome and reveal gene acquisitions by horizontal gene transfer.</title>
        <authorList>
            <person name="Misner I."/>
            <person name="Blouin N."/>
            <person name="Leonard G."/>
            <person name="Richards T.A."/>
            <person name="Lane C.E."/>
        </authorList>
    </citation>
    <scope>NUCLEOTIDE SEQUENCE [LARGE SCALE GENOMIC DNA]</scope>
    <source>
        <strain evidence="2 3">ATCC 34112</strain>
    </source>
</reference>
<sequence length="192" mass="22664">MLVRAFRTYRTKATATPELSPKVLTKLSSFVDVVKILRQQQDRISDYTIVPTNFKVPNEAPWPESFRGKILATTDIRKLHKNNQLPLEIEQELEKYKLVWDVNAYKWQMKIDALSVYKKLYGDTNVPYTFVCPENDPNWPKDTWNTPLGKQVSNILKEFHRSKKYKNQVLNKPTDRQLQLIELEFNWDFSGN</sequence>
<feature type="domain" description="Helicase-associated" evidence="1">
    <location>
        <begin position="105"/>
        <end position="185"/>
    </location>
</feature>
<dbReference type="Proteomes" id="UP000243217">
    <property type="component" value="Unassembled WGS sequence"/>
</dbReference>
<dbReference type="EMBL" id="JNBS01001744">
    <property type="protein sequence ID" value="OQS00164.1"/>
    <property type="molecule type" value="Genomic_DNA"/>
</dbReference>
<proteinExistence type="predicted"/>
<keyword evidence="3" id="KW-1185">Reference proteome</keyword>
<dbReference type="OrthoDB" id="69278at2759"/>
<name>A0A1V9ZQ76_9STRA</name>